<gene>
    <name evidence="8 12" type="primary">aroE</name>
    <name evidence="12" type="ORF">ACFQ02_07575</name>
</gene>
<comment type="pathway">
    <text evidence="1 8">Metabolic intermediate biosynthesis; chorismate biosynthesis; chorismate from D-erythrose 4-phosphate and phosphoenolpyruvate: step 4/7.</text>
</comment>
<proteinExistence type="inferred from homology"/>
<comment type="function">
    <text evidence="8">Involved in the biosynthesis of the chorismate, which leads to the biosynthesis of aromatic amino acids. Catalyzes the reversible NADPH linked reduction of 3-dehydroshikimate (DHSA) to yield shikimate (SA).</text>
</comment>
<dbReference type="HAMAP" id="MF_00222">
    <property type="entry name" value="Shikimate_DH_AroE"/>
    <property type="match status" value="1"/>
</dbReference>
<keyword evidence="6 8" id="KW-0057">Aromatic amino acid biosynthesis</keyword>
<dbReference type="Pfam" id="PF18317">
    <property type="entry name" value="SDH_C"/>
    <property type="match status" value="1"/>
</dbReference>
<dbReference type="SUPFAM" id="SSF53223">
    <property type="entry name" value="Aminoacid dehydrogenase-like, N-terminal domain"/>
    <property type="match status" value="1"/>
</dbReference>
<feature type="domain" description="Shikimate dehydrogenase substrate binding N-terminal" evidence="10">
    <location>
        <begin position="6"/>
        <end position="88"/>
    </location>
</feature>
<evidence type="ECO:0000256" key="3">
    <source>
        <dbReference type="ARBA" id="ARBA00022605"/>
    </source>
</evidence>
<evidence type="ECO:0000259" key="11">
    <source>
        <dbReference type="Pfam" id="PF18317"/>
    </source>
</evidence>
<comment type="subunit">
    <text evidence="8">Homodimer.</text>
</comment>
<evidence type="ECO:0000256" key="7">
    <source>
        <dbReference type="ARBA" id="ARBA00049442"/>
    </source>
</evidence>
<keyword evidence="13" id="KW-1185">Reference proteome</keyword>
<feature type="binding site" evidence="8">
    <location>
        <position position="245"/>
    </location>
    <ligand>
        <name>shikimate</name>
        <dbReference type="ChEBI" id="CHEBI:36208"/>
    </ligand>
</feature>
<feature type="binding site" evidence="8">
    <location>
        <begin position="126"/>
        <end position="130"/>
    </location>
    <ligand>
        <name>NADP(+)</name>
        <dbReference type="ChEBI" id="CHEBI:58349"/>
    </ligand>
</feature>
<dbReference type="NCBIfam" id="TIGR00507">
    <property type="entry name" value="aroE"/>
    <property type="match status" value="1"/>
</dbReference>
<dbReference type="InterPro" id="IPR011342">
    <property type="entry name" value="Shikimate_DH"/>
</dbReference>
<dbReference type="PANTHER" id="PTHR21089">
    <property type="entry name" value="SHIKIMATE DEHYDROGENASE"/>
    <property type="match status" value="1"/>
</dbReference>
<feature type="binding site" evidence="8">
    <location>
        <position position="238"/>
    </location>
    <ligand>
        <name>NADP(+)</name>
        <dbReference type="ChEBI" id="CHEBI:58349"/>
    </ligand>
</feature>
<name>A0ABW3I9U2_9PAST</name>
<dbReference type="InterPro" id="IPR036291">
    <property type="entry name" value="NAD(P)-bd_dom_sf"/>
</dbReference>
<feature type="domain" description="Quinate/shikimate 5-dehydrogenase/glutamyl-tRNA reductase" evidence="9">
    <location>
        <begin position="118"/>
        <end position="189"/>
    </location>
</feature>
<organism evidence="12 13">
    <name type="scientific">Seminibacterium arietis</name>
    <dbReference type="NCBI Taxonomy" id="1173502"/>
    <lineage>
        <taxon>Bacteria</taxon>
        <taxon>Pseudomonadati</taxon>
        <taxon>Pseudomonadota</taxon>
        <taxon>Gammaproteobacteria</taxon>
        <taxon>Pasteurellales</taxon>
        <taxon>Pasteurellaceae</taxon>
        <taxon>Seminibacterium</taxon>
    </lineage>
</organism>
<dbReference type="InterPro" id="IPR013708">
    <property type="entry name" value="Shikimate_DH-bd_N"/>
</dbReference>
<dbReference type="Gene3D" id="3.40.50.720">
    <property type="entry name" value="NAD(P)-binding Rossmann-like Domain"/>
    <property type="match status" value="1"/>
</dbReference>
<evidence type="ECO:0000313" key="13">
    <source>
        <dbReference type="Proteomes" id="UP001596996"/>
    </source>
</evidence>
<feature type="binding site" evidence="8">
    <location>
        <begin position="149"/>
        <end position="154"/>
    </location>
    <ligand>
        <name>NADP(+)</name>
        <dbReference type="ChEBI" id="CHEBI:58349"/>
    </ligand>
</feature>
<keyword evidence="5 8" id="KW-0560">Oxidoreductase</keyword>
<dbReference type="Pfam" id="PF08501">
    <property type="entry name" value="Shikimate_dh_N"/>
    <property type="match status" value="1"/>
</dbReference>
<feature type="binding site" evidence="8">
    <location>
        <position position="215"/>
    </location>
    <ligand>
        <name>shikimate</name>
        <dbReference type="ChEBI" id="CHEBI:36208"/>
    </ligand>
</feature>
<evidence type="ECO:0000259" key="9">
    <source>
        <dbReference type="Pfam" id="PF01488"/>
    </source>
</evidence>
<feature type="binding site" evidence="8">
    <location>
        <position position="213"/>
    </location>
    <ligand>
        <name>NADP(+)</name>
        <dbReference type="ChEBI" id="CHEBI:58349"/>
    </ligand>
</feature>
<keyword evidence="4 8" id="KW-0521">NADP</keyword>
<dbReference type="NCBIfam" id="NF001310">
    <property type="entry name" value="PRK00258.1-2"/>
    <property type="match status" value="1"/>
</dbReference>
<feature type="binding site" evidence="8">
    <location>
        <position position="86"/>
    </location>
    <ligand>
        <name>shikimate</name>
        <dbReference type="ChEBI" id="CHEBI:36208"/>
    </ligand>
</feature>
<evidence type="ECO:0000256" key="2">
    <source>
        <dbReference type="ARBA" id="ARBA00012962"/>
    </source>
</evidence>
<dbReference type="InterPro" id="IPR046346">
    <property type="entry name" value="Aminoacid_DH-like_N_sf"/>
</dbReference>
<reference evidence="13" key="1">
    <citation type="journal article" date="2019" name="Int. J. Syst. Evol. Microbiol.">
        <title>The Global Catalogue of Microorganisms (GCM) 10K type strain sequencing project: providing services to taxonomists for standard genome sequencing and annotation.</title>
        <authorList>
            <consortium name="The Broad Institute Genomics Platform"/>
            <consortium name="The Broad Institute Genome Sequencing Center for Infectious Disease"/>
            <person name="Wu L."/>
            <person name="Ma J."/>
        </authorList>
    </citation>
    <scope>NUCLEOTIDE SEQUENCE [LARGE SCALE GENOMIC DNA]</scope>
    <source>
        <strain evidence="13">CCUG 61707</strain>
    </source>
</reference>
<dbReference type="Gene3D" id="3.40.50.10860">
    <property type="entry name" value="Leucine Dehydrogenase, chain A, domain 1"/>
    <property type="match status" value="1"/>
</dbReference>
<evidence type="ECO:0000256" key="1">
    <source>
        <dbReference type="ARBA" id="ARBA00004871"/>
    </source>
</evidence>
<dbReference type="InterPro" id="IPR022893">
    <property type="entry name" value="Shikimate_DH_fam"/>
</dbReference>
<evidence type="ECO:0000256" key="4">
    <source>
        <dbReference type="ARBA" id="ARBA00022857"/>
    </source>
</evidence>
<feature type="binding site" evidence="8">
    <location>
        <begin position="14"/>
        <end position="16"/>
    </location>
    <ligand>
        <name>shikimate</name>
        <dbReference type="ChEBI" id="CHEBI:36208"/>
    </ligand>
</feature>
<evidence type="ECO:0000259" key="10">
    <source>
        <dbReference type="Pfam" id="PF08501"/>
    </source>
</evidence>
<evidence type="ECO:0000256" key="6">
    <source>
        <dbReference type="ARBA" id="ARBA00023141"/>
    </source>
</evidence>
<dbReference type="EC" id="1.1.1.25" evidence="2 8"/>
<sequence>MDKYAVWGNPIAQSKSPQIHQFFAKQTKQEMQYVAMLGDIEHFENQLQDFFQQGGKGCNITAPFKERAFKLADHHSERCLAAESCNTLKKLKDGSLYGDNTDGAGLLSDLQRLNKLKSNQSILILGAGGATKGVLQPLLQENQNITLTNRTFEKAKELADKFSTYGKIQAIELNNLSEQKFDIIINATSLGLQGKTLDINPQVLKKTDLAYDMQYSKNSLTPFISLCKQLGVKNTSDGLGMLIEQAAHAFHFWRGIMPKTLSIADKIC</sequence>
<dbReference type="EMBL" id="JBHTJN010000012">
    <property type="protein sequence ID" value="MFD0966696.1"/>
    <property type="molecule type" value="Genomic_DNA"/>
</dbReference>
<keyword evidence="3 8" id="KW-0028">Amino-acid biosynthesis</keyword>
<comment type="catalytic activity">
    <reaction evidence="7 8">
        <text>shikimate + NADP(+) = 3-dehydroshikimate + NADPH + H(+)</text>
        <dbReference type="Rhea" id="RHEA:17737"/>
        <dbReference type="ChEBI" id="CHEBI:15378"/>
        <dbReference type="ChEBI" id="CHEBI:16630"/>
        <dbReference type="ChEBI" id="CHEBI:36208"/>
        <dbReference type="ChEBI" id="CHEBI:57783"/>
        <dbReference type="ChEBI" id="CHEBI:58349"/>
        <dbReference type="EC" id="1.1.1.25"/>
    </reaction>
</comment>
<dbReference type="CDD" id="cd01065">
    <property type="entry name" value="NAD_bind_Shikimate_DH"/>
    <property type="match status" value="1"/>
</dbReference>
<accession>A0ABW3I9U2</accession>
<dbReference type="SUPFAM" id="SSF51735">
    <property type="entry name" value="NAD(P)-binding Rossmann-fold domains"/>
    <property type="match status" value="1"/>
</dbReference>
<evidence type="ECO:0000313" key="12">
    <source>
        <dbReference type="EMBL" id="MFD0966696.1"/>
    </source>
</evidence>
<evidence type="ECO:0000256" key="8">
    <source>
        <dbReference type="HAMAP-Rule" id="MF_00222"/>
    </source>
</evidence>
<evidence type="ECO:0000256" key="5">
    <source>
        <dbReference type="ARBA" id="ARBA00023002"/>
    </source>
</evidence>
<feature type="binding site" evidence="8">
    <location>
        <position position="102"/>
    </location>
    <ligand>
        <name>shikimate</name>
        <dbReference type="ChEBI" id="CHEBI:36208"/>
    </ligand>
</feature>
<comment type="caution">
    <text evidence="12">The sequence shown here is derived from an EMBL/GenBank/DDBJ whole genome shotgun (WGS) entry which is preliminary data.</text>
</comment>
<dbReference type="Proteomes" id="UP001596996">
    <property type="component" value="Unassembled WGS sequence"/>
</dbReference>
<dbReference type="Pfam" id="PF01488">
    <property type="entry name" value="Shikimate_DH"/>
    <property type="match status" value="1"/>
</dbReference>
<dbReference type="GO" id="GO:0004764">
    <property type="term" value="F:shikimate 3-dehydrogenase (NADP+) activity"/>
    <property type="evidence" value="ECO:0007669"/>
    <property type="project" value="UniProtKB-EC"/>
</dbReference>
<dbReference type="InterPro" id="IPR006151">
    <property type="entry name" value="Shikm_DH/Glu-tRNA_Rdtase"/>
</dbReference>
<dbReference type="PANTHER" id="PTHR21089:SF1">
    <property type="entry name" value="BIFUNCTIONAL 3-DEHYDROQUINATE DEHYDRATASE_SHIKIMATE DEHYDROGENASE, CHLOROPLASTIC"/>
    <property type="match status" value="1"/>
</dbReference>
<comment type="similarity">
    <text evidence="8">Belongs to the shikimate dehydrogenase family.</text>
</comment>
<feature type="active site" description="Proton acceptor" evidence="8">
    <location>
        <position position="65"/>
    </location>
</feature>
<protein>
    <recommendedName>
        <fullName evidence="2 8">Shikimate dehydrogenase (NADP(+))</fullName>
        <shortName evidence="8">SDH</shortName>
        <ecNumber evidence="2 8">1.1.1.25</ecNumber>
    </recommendedName>
</protein>
<feature type="domain" description="SDH C-terminal" evidence="11">
    <location>
        <begin position="238"/>
        <end position="259"/>
    </location>
</feature>
<dbReference type="RefSeq" id="WP_380821326.1">
    <property type="nucleotide sequence ID" value="NZ_JBHTJN010000012.1"/>
</dbReference>
<dbReference type="InterPro" id="IPR041121">
    <property type="entry name" value="SDH_C"/>
</dbReference>
<feature type="binding site" evidence="8">
    <location>
        <position position="77"/>
    </location>
    <ligand>
        <name>NADP(+)</name>
        <dbReference type="ChEBI" id="CHEBI:58349"/>
    </ligand>
</feature>
<feature type="binding site" evidence="8">
    <location>
        <position position="61"/>
    </location>
    <ligand>
        <name>shikimate</name>
        <dbReference type="ChEBI" id="CHEBI:36208"/>
    </ligand>
</feature>